<gene>
    <name evidence="4" type="ORF">GCM10009789_53590</name>
</gene>
<dbReference type="Proteomes" id="UP001500393">
    <property type="component" value="Unassembled WGS sequence"/>
</dbReference>
<dbReference type="PANTHER" id="PTHR30055">
    <property type="entry name" value="HTH-TYPE TRANSCRIPTIONAL REGULATOR RUTR"/>
    <property type="match status" value="1"/>
</dbReference>
<dbReference type="PROSITE" id="PS50977">
    <property type="entry name" value="HTH_TETR_2"/>
    <property type="match status" value="1"/>
</dbReference>
<dbReference type="Pfam" id="PF00440">
    <property type="entry name" value="TetR_N"/>
    <property type="match status" value="1"/>
</dbReference>
<dbReference type="PANTHER" id="PTHR30055:SF226">
    <property type="entry name" value="HTH-TYPE TRANSCRIPTIONAL REGULATOR PKSA"/>
    <property type="match status" value="1"/>
</dbReference>
<organism evidence="4 5">
    <name type="scientific">Kribbella sancticallisti</name>
    <dbReference type="NCBI Taxonomy" id="460087"/>
    <lineage>
        <taxon>Bacteria</taxon>
        <taxon>Bacillati</taxon>
        <taxon>Actinomycetota</taxon>
        <taxon>Actinomycetes</taxon>
        <taxon>Propionibacteriales</taxon>
        <taxon>Kribbellaceae</taxon>
        <taxon>Kribbella</taxon>
    </lineage>
</organism>
<keyword evidence="5" id="KW-1185">Reference proteome</keyword>
<name>A0ABP4PVV8_9ACTN</name>
<dbReference type="Pfam" id="PF17929">
    <property type="entry name" value="TetR_C_34"/>
    <property type="match status" value="1"/>
</dbReference>
<evidence type="ECO:0000313" key="4">
    <source>
        <dbReference type="EMBL" id="GAA1592830.1"/>
    </source>
</evidence>
<evidence type="ECO:0000256" key="1">
    <source>
        <dbReference type="ARBA" id="ARBA00023125"/>
    </source>
</evidence>
<proteinExistence type="predicted"/>
<evidence type="ECO:0000259" key="3">
    <source>
        <dbReference type="PROSITE" id="PS50977"/>
    </source>
</evidence>
<feature type="domain" description="HTH tetR-type" evidence="3">
    <location>
        <begin position="16"/>
        <end position="76"/>
    </location>
</feature>
<comment type="caution">
    <text evidence="4">The sequence shown here is derived from an EMBL/GenBank/DDBJ whole genome shotgun (WGS) entry which is preliminary data.</text>
</comment>
<evidence type="ECO:0000256" key="2">
    <source>
        <dbReference type="PROSITE-ProRule" id="PRU00335"/>
    </source>
</evidence>
<dbReference type="InterPro" id="IPR009057">
    <property type="entry name" value="Homeodomain-like_sf"/>
</dbReference>
<evidence type="ECO:0000313" key="5">
    <source>
        <dbReference type="Proteomes" id="UP001500393"/>
    </source>
</evidence>
<reference evidence="5" key="1">
    <citation type="journal article" date="2019" name="Int. J. Syst. Evol. Microbiol.">
        <title>The Global Catalogue of Microorganisms (GCM) 10K type strain sequencing project: providing services to taxonomists for standard genome sequencing and annotation.</title>
        <authorList>
            <consortium name="The Broad Institute Genomics Platform"/>
            <consortium name="The Broad Institute Genome Sequencing Center for Infectious Disease"/>
            <person name="Wu L."/>
            <person name="Ma J."/>
        </authorList>
    </citation>
    <scope>NUCLEOTIDE SEQUENCE [LARGE SCALE GENOMIC DNA]</scope>
    <source>
        <strain evidence="5">JCM 14969</strain>
    </source>
</reference>
<dbReference type="EMBL" id="BAAAOS010000038">
    <property type="protein sequence ID" value="GAA1592830.1"/>
    <property type="molecule type" value="Genomic_DNA"/>
</dbReference>
<feature type="DNA-binding region" description="H-T-H motif" evidence="2">
    <location>
        <begin position="39"/>
        <end position="58"/>
    </location>
</feature>
<dbReference type="InterPro" id="IPR050109">
    <property type="entry name" value="HTH-type_TetR-like_transc_reg"/>
</dbReference>
<dbReference type="SUPFAM" id="SSF46689">
    <property type="entry name" value="Homeodomain-like"/>
    <property type="match status" value="1"/>
</dbReference>
<accession>A0ABP4PVV8</accession>
<dbReference type="InterPro" id="IPR041483">
    <property type="entry name" value="TetR_C_34"/>
</dbReference>
<keyword evidence="1 2" id="KW-0238">DNA-binding</keyword>
<dbReference type="InterPro" id="IPR001647">
    <property type="entry name" value="HTH_TetR"/>
</dbReference>
<sequence length="224" mass="24576">MTVTTFRRARSEEQRAERRRAILDTAAAMLAEMPVAQLSLNELSRRVELAKSNVLNYFESREAVLLELLDAESREWMAQLDAELTRTVDPEAPMDERAAKLADAIVETVASRPMLCALTSAQAAVLEHNISVEIALRFKRSSIQNLGELVRQVTGRIPELGGDGATRFIAAMIMLTGAIWTHTHPAAAITAAYEADPAVAVYRTEFAPALRAALETLLHGALPR</sequence>
<dbReference type="Gene3D" id="1.10.357.10">
    <property type="entry name" value="Tetracycline Repressor, domain 2"/>
    <property type="match status" value="1"/>
</dbReference>
<protein>
    <submittedName>
        <fullName evidence="4">TetR/AcrR family transcriptional regulator</fullName>
    </submittedName>
</protein>